<dbReference type="AlphaFoldDB" id="A0A8E8GTT5"/>
<keyword evidence="1" id="KW-0520">NAD</keyword>
<keyword evidence="1" id="KW-0472">Membrane</keyword>
<organism evidence="2">
    <name type="scientific">Megalothorax incertus</name>
    <dbReference type="NCBI Taxonomy" id="2579793"/>
    <lineage>
        <taxon>Eukaryota</taxon>
        <taxon>Metazoa</taxon>
        <taxon>Ecdysozoa</taxon>
        <taxon>Arthropoda</taxon>
        <taxon>Hexapoda</taxon>
        <taxon>Collembola</taxon>
        <taxon>Neelipleona</taxon>
        <taxon>Neelidae</taxon>
        <taxon>Megalothorax</taxon>
    </lineage>
</organism>
<accession>A0A8E8GTT5</accession>
<dbReference type="GO" id="GO:0030964">
    <property type="term" value="C:NADH dehydrogenase complex"/>
    <property type="evidence" value="ECO:0007669"/>
    <property type="project" value="TreeGrafter"/>
</dbReference>
<sequence length="114" mass="13064">MLYTSFLLILISMVFPIMNLLLATNFLPMREKPSPFECGFDPPNTARLPFSLQFFLIAVVFLVFDVEISLMLPMPIMSNLSPNLINLPLTFLFILILLGGLWYEWTGGALDWKF</sequence>
<keyword evidence="1" id="KW-0249">Electron transport</keyword>
<comment type="similarity">
    <text evidence="1">Belongs to the complex I subunit 3 family.</text>
</comment>
<feature type="transmembrane region" description="Helical" evidence="1">
    <location>
        <begin position="50"/>
        <end position="72"/>
    </location>
</feature>
<dbReference type="PANTHER" id="PTHR11058">
    <property type="entry name" value="NADH-UBIQUINONE OXIDOREDUCTASE CHAIN 3"/>
    <property type="match status" value="1"/>
</dbReference>
<keyword evidence="1" id="KW-1278">Translocase</keyword>
<keyword evidence="1" id="KW-0812">Transmembrane</keyword>
<keyword evidence="1 2" id="KW-0496">Mitochondrion</keyword>
<comment type="subcellular location">
    <subcellularLocation>
        <location evidence="1">Mitochondrion membrane</location>
        <topology evidence="1">Multi-pass membrane protein</topology>
    </subcellularLocation>
</comment>
<reference evidence="2" key="1">
    <citation type="submission" date="2021-04" db="EMBL/GenBank/DDBJ databases">
        <title>The mitochondrial genome of Megalothorax incertus.</title>
        <authorList>
            <person name="Ma Y."/>
            <person name="Huang C.-W."/>
            <person name="Chen W.-J."/>
            <person name="Luan Y.-X."/>
        </authorList>
    </citation>
    <scope>NUCLEOTIDE SEQUENCE</scope>
</reference>
<name>A0A8E8GTT5_9HEXA</name>
<dbReference type="PANTHER" id="PTHR11058:SF9">
    <property type="entry name" value="NADH-UBIQUINONE OXIDOREDUCTASE CHAIN 3"/>
    <property type="match status" value="1"/>
</dbReference>
<dbReference type="Pfam" id="PF00507">
    <property type="entry name" value="Oxidored_q4"/>
    <property type="match status" value="1"/>
</dbReference>
<dbReference type="EC" id="7.1.1.2" evidence="1"/>
<dbReference type="GO" id="GO:0008137">
    <property type="term" value="F:NADH dehydrogenase (ubiquinone) activity"/>
    <property type="evidence" value="ECO:0007669"/>
    <property type="project" value="UniProtKB-UniRule"/>
</dbReference>
<keyword evidence="1" id="KW-0813">Transport</keyword>
<dbReference type="GO" id="GO:0031966">
    <property type="term" value="C:mitochondrial membrane"/>
    <property type="evidence" value="ECO:0007669"/>
    <property type="project" value="UniProtKB-SubCell"/>
</dbReference>
<gene>
    <name evidence="2" type="primary">ND3</name>
</gene>
<comment type="catalytic activity">
    <reaction evidence="1">
        <text>a ubiquinone + NADH + 5 H(+)(in) = a ubiquinol + NAD(+) + 4 H(+)(out)</text>
        <dbReference type="Rhea" id="RHEA:29091"/>
        <dbReference type="Rhea" id="RHEA-COMP:9565"/>
        <dbReference type="Rhea" id="RHEA-COMP:9566"/>
        <dbReference type="ChEBI" id="CHEBI:15378"/>
        <dbReference type="ChEBI" id="CHEBI:16389"/>
        <dbReference type="ChEBI" id="CHEBI:17976"/>
        <dbReference type="ChEBI" id="CHEBI:57540"/>
        <dbReference type="ChEBI" id="CHEBI:57945"/>
        <dbReference type="EC" id="7.1.1.2"/>
    </reaction>
</comment>
<proteinExistence type="inferred from homology"/>
<comment type="function">
    <text evidence="1">Core subunit of the mitochondrial membrane respiratory chain NADH dehydrogenase (Complex I) which catalyzes electron transfer from NADH through the respiratory chain, using ubiquinone as an electron acceptor. Essential for the catalytic activity of complex I.</text>
</comment>
<dbReference type="InterPro" id="IPR000440">
    <property type="entry name" value="NADH_UbQ/plastoQ_OxRdtase_su3"/>
</dbReference>
<feature type="transmembrane region" description="Helical" evidence="1">
    <location>
        <begin position="84"/>
        <end position="103"/>
    </location>
</feature>
<dbReference type="EMBL" id="MW916537">
    <property type="protein sequence ID" value="QWC54918.1"/>
    <property type="molecule type" value="Genomic_DNA"/>
</dbReference>
<keyword evidence="1" id="KW-0679">Respiratory chain</keyword>
<evidence type="ECO:0000256" key="1">
    <source>
        <dbReference type="RuleBase" id="RU003640"/>
    </source>
</evidence>
<protein>
    <recommendedName>
        <fullName evidence="1">NADH-ubiquinone oxidoreductase chain 3</fullName>
        <ecNumber evidence="1">7.1.1.2</ecNumber>
    </recommendedName>
</protein>
<keyword evidence="1" id="KW-0830">Ubiquinone</keyword>
<evidence type="ECO:0000313" key="2">
    <source>
        <dbReference type="EMBL" id="QWC54918.1"/>
    </source>
</evidence>
<keyword evidence="1" id="KW-1133">Transmembrane helix</keyword>
<feature type="transmembrane region" description="Helical" evidence="1">
    <location>
        <begin position="7"/>
        <end position="27"/>
    </location>
</feature>
<geneLocation type="mitochondrion" evidence="2"/>